<evidence type="ECO:0000313" key="7">
    <source>
        <dbReference type="Proteomes" id="UP000562984"/>
    </source>
</evidence>
<organism evidence="6 7">
    <name type="scientific">Nakamurella aerolata</name>
    <dbReference type="NCBI Taxonomy" id="1656892"/>
    <lineage>
        <taxon>Bacteria</taxon>
        <taxon>Bacillati</taxon>
        <taxon>Actinomycetota</taxon>
        <taxon>Actinomycetes</taxon>
        <taxon>Nakamurellales</taxon>
        <taxon>Nakamurellaceae</taxon>
        <taxon>Nakamurella</taxon>
    </lineage>
</organism>
<proteinExistence type="inferred from homology"/>
<dbReference type="NCBIfam" id="TIGR01727">
    <property type="entry name" value="oligo_HPY"/>
    <property type="match status" value="1"/>
</dbReference>
<evidence type="ECO:0000256" key="2">
    <source>
        <dbReference type="ARBA" id="ARBA00022448"/>
    </source>
</evidence>
<dbReference type="GO" id="GO:0015833">
    <property type="term" value="P:peptide transport"/>
    <property type="evidence" value="ECO:0007669"/>
    <property type="project" value="InterPro"/>
</dbReference>
<evidence type="ECO:0000256" key="1">
    <source>
        <dbReference type="ARBA" id="ARBA00005417"/>
    </source>
</evidence>
<dbReference type="AlphaFoldDB" id="A0A849A7K1"/>
<evidence type="ECO:0000313" key="6">
    <source>
        <dbReference type="EMBL" id="NNG36007.1"/>
    </source>
</evidence>
<dbReference type="SMART" id="SM00382">
    <property type="entry name" value="AAA"/>
    <property type="match status" value="1"/>
</dbReference>
<keyword evidence="3" id="KW-0547">Nucleotide-binding</keyword>
<dbReference type="GO" id="GO:0055085">
    <property type="term" value="P:transmembrane transport"/>
    <property type="evidence" value="ECO:0007669"/>
    <property type="project" value="UniProtKB-ARBA"/>
</dbReference>
<dbReference type="InterPro" id="IPR003593">
    <property type="entry name" value="AAA+_ATPase"/>
</dbReference>
<dbReference type="PANTHER" id="PTHR43776:SF7">
    <property type="entry name" value="D,D-DIPEPTIDE TRANSPORT ATP-BINDING PROTEIN DDPF-RELATED"/>
    <property type="match status" value="1"/>
</dbReference>
<dbReference type="Pfam" id="PF00005">
    <property type="entry name" value="ABC_tran"/>
    <property type="match status" value="1"/>
</dbReference>
<dbReference type="Proteomes" id="UP000562984">
    <property type="component" value="Unassembled WGS sequence"/>
</dbReference>
<evidence type="ECO:0000256" key="3">
    <source>
        <dbReference type="ARBA" id="ARBA00022741"/>
    </source>
</evidence>
<accession>A0A849A7K1</accession>
<dbReference type="EMBL" id="JABEND010000004">
    <property type="protein sequence ID" value="NNG36007.1"/>
    <property type="molecule type" value="Genomic_DNA"/>
</dbReference>
<dbReference type="RefSeq" id="WP_171199671.1">
    <property type="nucleotide sequence ID" value="NZ_JABEND010000004.1"/>
</dbReference>
<dbReference type="InterPro" id="IPR017871">
    <property type="entry name" value="ABC_transporter-like_CS"/>
</dbReference>
<dbReference type="GO" id="GO:0005524">
    <property type="term" value="F:ATP binding"/>
    <property type="evidence" value="ECO:0007669"/>
    <property type="project" value="UniProtKB-KW"/>
</dbReference>
<dbReference type="InterPro" id="IPR003439">
    <property type="entry name" value="ABC_transporter-like_ATP-bd"/>
</dbReference>
<dbReference type="InterPro" id="IPR050319">
    <property type="entry name" value="ABC_transp_ATP-bind"/>
</dbReference>
<sequence length="369" mass="40192">MGNPPSAPSPDVVLEVQDLVKYYPVKRGVVFKRTVGQVRAVDGVSLALRRGRTLGLVGESGSGKSTLAKVLVGVEQPTSGRILVDGIDVSAMKRAQRRELRRRIQLVFQDPYTALNPRMPAGEIVGEAYAIHPRLVPKGGRARAVRELFDLVGLNPDHVNRYPHQFSGGQRQRLGIARALAVKPQILICDEPVSALDVSIQGQVINLLERLQDELGLAYLFIAHDLAVVRHIADEVAVMYLGSVVERGTETEVYEQTRHPYTRALMSAVPLPDPSMRHRREEIVLSGDVPSPAAPPSGCRFHTRCWLAPLVAGAASDSADVTIDEPAAVPAVCRTDRPELLPQGPPDHLAACHFAEKLTENTTRAEAAR</sequence>
<dbReference type="InterPro" id="IPR013563">
    <property type="entry name" value="Oligopep_ABC_C"/>
</dbReference>
<comment type="caution">
    <text evidence="6">The sequence shown here is derived from an EMBL/GenBank/DDBJ whole genome shotgun (WGS) entry which is preliminary data.</text>
</comment>
<gene>
    <name evidence="6" type="ORF">HKD39_09835</name>
</gene>
<keyword evidence="4 6" id="KW-0067">ATP-binding</keyword>
<evidence type="ECO:0000259" key="5">
    <source>
        <dbReference type="PROSITE" id="PS50893"/>
    </source>
</evidence>
<dbReference type="SUPFAM" id="SSF52540">
    <property type="entry name" value="P-loop containing nucleoside triphosphate hydrolases"/>
    <property type="match status" value="1"/>
</dbReference>
<dbReference type="FunFam" id="3.40.50.300:FF:000016">
    <property type="entry name" value="Oligopeptide ABC transporter ATP-binding component"/>
    <property type="match status" value="1"/>
</dbReference>
<dbReference type="CDD" id="cd03257">
    <property type="entry name" value="ABC_NikE_OppD_transporters"/>
    <property type="match status" value="1"/>
</dbReference>
<feature type="domain" description="ABC transporter" evidence="5">
    <location>
        <begin position="14"/>
        <end position="266"/>
    </location>
</feature>
<keyword evidence="2" id="KW-0813">Transport</keyword>
<keyword evidence="7" id="KW-1185">Reference proteome</keyword>
<comment type="similarity">
    <text evidence="1">Belongs to the ABC transporter superfamily.</text>
</comment>
<protein>
    <submittedName>
        <fullName evidence="6">ATP-binding cassette domain-containing protein</fullName>
    </submittedName>
</protein>
<dbReference type="InterPro" id="IPR027417">
    <property type="entry name" value="P-loop_NTPase"/>
</dbReference>
<evidence type="ECO:0000256" key="4">
    <source>
        <dbReference type="ARBA" id="ARBA00022840"/>
    </source>
</evidence>
<dbReference type="PROSITE" id="PS50893">
    <property type="entry name" value="ABC_TRANSPORTER_2"/>
    <property type="match status" value="1"/>
</dbReference>
<name>A0A849A7K1_9ACTN</name>
<dbReference type="Gene3D" id="3.40.50.300">
    <property type="entry name" value="P-loop containing nucleotide triphosphate hydrolases"/>
    <property type="match status" value="1"/>
</dbReference>
<reference evidence="6 7" key="1">
    <citation type="submission" date="2020-05" db="EMBL/GenBank/DDBJ databases">
        <title>Nakamurella sp. DB0629 isolated from air conditioner.</title>
        <authorList>
            <person name="Kim D.H."/>
            <person name="Kim D.-U."/>
        </authorList>
    </citation>
    <scope>NUCLEOTIDE SEQUENCE [LARGE SCALE GENOMIC DNA]</scope>
    <source>
        <strain evidence="6 7">DB0629</strain>
    </source>
</reference>
<dbReference type="PROSITE" id="PS00211">
    <property type="entry name" value="ABC_TRANSPORTER_1"/>
    <property type="match status" value="1"/>
</dbReference>
<dbReference type="GO" id="GO:0016887">
    <property type="term" value="F:ATP hydrolysis activity"/>
    <property type="evidence" value="ECO:0007669"/>
    <property type="project" value="InterPro"/>
</dbReference>
<dbReference type="Pfam" id="PF08352">
    <property type="entry name" value="oligo_HPY"/>
    <property type="match status" value="1"/>
</dbReference>
<dbReference type="PANTHER" id="PTHR43776">
    <property type="entry name" value="TRANSPORT ATP-BINDING PROTEIN"/>
    <property type="match status" value="1"/>
</dbReference>